<dbReference type="InterPro" id="IPR016024">
    <property type="entry name" value="ARM-type_fold"/>
</dbReference>
<dbReference type="Pfam" id="PF03810">
    <property type="entry name" value="IBN_N"/>
    <property type="match status" value="1"/>
</dbReference>
<keyword evidence="4" id="KW-0539">Nucleus</keyword>
<evidence type="ECO:0000256" key="3">
    <source>
        <dbReference type="ARBA" id="ARBA00022448"/>
    </source>
</evidence>
<feature type="domain" description="Importin N-terminal" evidence="5">
    <location>
        <begin position="30"/>
        <end position="82"/>
    </location>
</feature>
<dbReference type="SUPFAM" id="SSF48371">
    <property type="entry name" value="ARM repeat"/>
    <property type="match status" value="1"/>
</dbReference>
<feature type="non-terminal residue" evidence="6">
    <location>
        <position position="1"/>
    </location>
</feature>
<sequence>MASQQDIKTTLQDALRALYHHPDAPVRREANKWLQEFQRNIEAWQVSDSLLHDPNSTLETLIFCSQTLKSKVQRDFEELPLQKHFYHC</sequence>
<dbReference type="AlphaFoldDB" id="A0AA38CIZ5"/>
<reference evidence="6 7" key="1">
    <citation type="journal article" date="2021" name="Nat. Plants">
        <title>The Taxus genome provides insights into paclitaxel biosynthesis.</title>
        <authorList>
            <person name="Xiong X."/>
            <person name="Gou J."/>
            <person name="Liao Q."/>
            <person name="Li Y."/>
            <person name="Zhou Q."/>
            <person name="Bi G."/>
            <person name="Li C."/>
            <person name="Du R."/>
            <person name="Wang X."/>
            <person name="Sun T."/>
            <person name="Guo L."/>
            <person name="Liang H."/>
            <person name="Lu P."/>
            <person name="Wu Y."/>
            <person name="Zhang Z."/>
            <person name="Ro D.K."/>
            <person name="Shang Y."/>
            <person name="Huang S."/>
            <person name="Yan J."/>
        </authorList>
    </citation>
    <scope>NUCLEOTIDE SEQUENCE [LARGE SCALE GENOMIC DNA]</scope>
    <source>
        <strain evidence="6">Ta-2019</strain>
    </source>
</reference>
<dbReference type="InterPro" id="IPR011989">
    <property type="entry name" value="ARM-like"/>
</dbReference>
<organism evidence="6 7">
    <name type="scientific">Taxus chinensis</name>
    <name type="common">Chinese yew</name>
    <name type="synonym">Taxus wallichiana var. chinensis</name>
    <dbReference type="NCBI Taxonomy" id="29808"/>
    <lineage>
        <taxon>Eukaryota</taxon>
        <taxon>Viridiplantae</taxon>
        <taxon>Streptophyta</taxon>
        <taxon>Embryophyta</taxon>
        <taxon>Tracheophyta</taxon>
        <taxon>Spermatophyta</taxon>
        <taxon>Pinopsida</taxon>
        <taxon>Pinidae</taxon>
        <taxon>Conifers II</taxon>
        <taxon>Cupressales</taxon>
        <taxon>Taxaceae</taxon>
        <taxon>Taxus</taxon>
    </lineage>
</organism>
<protein>
    <recommendedName>
        <fullName evidence="5">Importin N-terminal domain-containing protein</fullName>
    </recommendedName>
</protein>
<evidence type="ECO:0000259" key="5">
    <source>
        <dbReference type="Pfam" id="PF03810"/>
    </source>
</evidence>
<dbReference type="EMBL" id="JAHRHJ020000010">
    <property type="protein sequence ID" value="KAH9299653.1"/>
    <property type="molecule type" value="Genomic_DNA"/>
</dbReference>
<dbReference type="GO" id="GO:0031267">
    <property type="term" value="F:small GTPase binding"/>
    <property type="evidence" value="ECO:0007669"/>
    <property type="project" value="InterPro"/>
</dbReference>
<comment type="caution">
    <text evidence="6">The sequence shown here is derived from an EMBL/GenBank/DDBJ whole genome shotgun (WGS) entry which is preliminary data.</text>
</comment>
<name>A0AA38CIZ5_TAXCH</name>
<gene>
    <name evidence="6" type="ORF">KI387_031335</name>
</gene>
<keyword evidence="7" id="KW-1185">Reference proteome</keyword>
<evidence type="ECO:0000256" key="2">
    <source>
        <dbReference type="ARBA" id="ARBA00007991"/>
    </source>
</evidence>
<dbReference type="PANTHER" id="PTHR12363">
    <property type="entry name" value="TRANSPORTIN 3 AND IMPORTIN 13"/>
    <property type="match status" value="1"/>
</dbReference>
<dbReference type="Proteomes" id="UP000824469">
    <property type="component" value="Unassembled WGS sequence"/>
</dbReference>
<dbReference type="GO" id="GO:0006606">
    <property type="term" value="P:protein import into nucleus"/>
    <property type="evidence" value="ECO:0007669"/>
    <property type="project" value="TreeGrafter"/>
</dbReference>
<evidence type="ECO:0000313" key="7">
    <source>
        <dbReference type="Proteomes" id="UP000824469"/>
    </source>
</evidence>
<comment type="similarity">
    <text evidence="2">Belongs to the importin beta family.</text>
</comment>
<dbReference type="PANTHER" id="PTHR12363:SF33">
    <property type="entry name" value="IMPORTIN-13"/>
    <property type="match status" value="1"/>
</dbReference>
<dbReference type="InterPro" id="IPR051345">
    <property type="entry name" value="Importin_beta-like_NTR"/>
</dbReference>
<evidence type="ECO:0000256" key="4">
    <source>
        <dbReference type="ARBA" id="ARBA00023242"/>
    </source>
</evidence>
<accession>A0AA38CIZ5</accession>
<dbReference type="GO" id="GO:0005634">
    <property type="term" value="C:nucleus"/>
    <property type="evidence" value="ECO:0007669"/>
    <property type="project" value="UniProtKB-SubCell"/>
</dbReference>
<keyword evidence="3" id="KW-0813">Transport</keyword>
<comment type="subcellular location">
    <subcellularLocation>
        <location evidence="1">Nucleus</location>
    </subcellularLocation>
</comment>
<proteinExistence type="inferred from homology"/>
<dbReference type="GO" id="GO:0005737">
    <property type="term" value="C:cytoplasm"/>
    <property type="evidence" value="ECO:0007669"/>
    <property type="project" value="TreeGrafter"/>
</dbReference>
<evidence type="ECO:0000313" key="6">
    <source>
        <dbReference type="EMBL" id="KAH9299653.1"/>
    </source>
</evidence>
<evidence type="ECO:0000256" key="1">
    <source>
        <dbReference type="ARBA" id="ARBA00004123"/>
    </source>
</evidence>
<dbReference type="Gene3D" id="1.25.10.10">
    <property type="entry name" value="Leucine-rich Repeat Variant"/>
    <property type="match status" value="1"/>
</dbReference>
<dbReference type="InterPro" id="IPR001494">
    <property type="entry name" value="Importin-beta_N"/>
</dbReference>